<feature type="transmembrane region" description="Helical" evidence="6">
    <location>
        <begin position="283"/>
        <end position="306"/>
    </location>
</feature>
<dbReference type="PANTHER" id="PTHR30572">
    <property type="entry name" value="MEMBRANE COMPONENT OF TRANSPORTER-RELATED"/>
    <property type="match status" value="1"/>
</dbReference>
<evidence type="ECO:0000313" key="10">
    <source>
        <dbReference type="Proteomes" id="UP000199679"/>
    </source>
</evidence>
<feature type="domain" description="ABC3 transporter permease C-terminal" evidence="7">
    <location>
        <begin position="668"/>
        <end position="780"/>
    </location>
</feature>
<evidence type="ECO:0000256" key="6">
    <source>
        <dbReference type="SAM" id="Phobius"/>
    </source>
</evidence>
<evidence type="ECO:0000256" key="4">
    <source>
        <dbReference type="ARBA" id="ARBA00022989"/>
    </source>
</evidence>
<evidence type="ECO:0000313" key="9">
    <source>
        <dbReference type="EMBL" id="SDS83267.1"/>
    </source>
</evidence>
<accession>A0A1H1VEN9</accession>
<keyword evidence="2" id="KW-1003">Cell membrane</keyword>
<evidence type="ECO:0000259" key="8">
    <source>
        <dbReference type="Pfam" id="PF12704"/>
    </source>
</evidence>
<evidence type="ECO:0000256" key="5">
    <source>
        <dbReference type="ARBA" id="ARBA00023136"/>
    </source>
</evidence>
<feature type="transmembrane region" description="Helical" evidence="6">
    <location>
        <begin position="327"/>
        <end position="354"/>
    </location>
</feature>
<feature type="transmembrane region" description="Helical" evidence="6">
    <location>
        <begin position="418"/>
        <end position="442"/>
    </location>
</feature>
<dbReference type="Pfam" id="PF12704">
    <property type="entry name" value="MacB_PCD"/>
    <property type="match status" value="2"/>
</dbReference>
<feature type="transmembrane region" description="Helical" evidence="6">
    <location>
        <begin position="665"/>
        <end position="689"/>
    </location>
</feature>
<dbReference type="AlphaFoldDB" id="A0A1H1VEN9"/>
<feature type="domain" description="MacB-like periplasmic core" evidence="8">
    <location>
        <begin position="20"/>
        <end position="202"/>
    </location>
</feature>
<evidence type="ECO:0000256" key="3">
    <source>
        <dbReference type="ARBA" id="ARBA00022692"/>
    </source>
</evidence>
<dbReference type="STRING" id="652787.SAMN05216490_1905"/>
<evidence type="ECO:0000256" key="1">
    <source>
        <dbReference type="ARBA" id="ARBA00004651"/>
    </source>
</evidence>
<dbReference type="InterPro" id="IPR003838">
    <property type="entry name" value="ABC3_permease_C"/>
</dbReference>
<dbReference type="EMBL" id="LT629740">
    <property type="protein sequence ID" value="SDS83267.1"/>
    <property type="molecule type" value="Genomic_DNA"/>
</dbReference>
<protein>
    <submittedName>
        <fullName evidence="9">MacB-like core domain-containing protein</fullName>
    </submittedName>
</protein>
<feature type="transmembrane region" description="Helical" evidence="6">
    <location>
        <begin position="374"/>
        <end position="397"/>
    </location>
</feature>
<feature type="domain" description="MacB-like periplasmic core" evidence="8">
    <location>
        <begin position="430"/>
        <end position="629"/>
    </location>
</feature>
<feature type="transmembrane region" description="Helical" evidence="6">
    <location>
        <begin position="21"/>
        <end position="41"/>
    </location>
</feature>
<dbReference type="InterPro" id="IPR025857">
    <property type="entry name" value="MacB_PCD"/>
</dbReference>
<keyword evidence="10" id="KW-1185">Reference proteome</keyword>
<dbReference type="GO" id="GO:0005886">
    <property type="term" value="C:plasma membrane"/>
    <property type="evidence" value="ECO:0007669"/>
    <property type="project" value="UniProtKB-SubCell"/>
</dbReference>
<dbReference type="PANTHER" id="PTHR30572:SF18">
    <property type="entry name" value="ABC-TYPE MACROLIDE FAMILY EXPORT SYSTEM PERMEASE COMPONENT 2"/>
    <property type="match status" value="1"/>
</dbReference>
<evidence type="ECO:0000256" key="2">
    <source>
        <dbReference type="ARBA" id="ARBA00022475"/>
    </source>
</evidence>
<dbReference type="RefSeq" id="WP_091371595.1">
    <property type="nucleotide sequence ID" value="NZ_LT629740.1"/>
</dbReference>
<keyword evidence="5 6" id="KW-0472">Membrane</keyword>
<feature type="domain" description="ABC3 transporter permease C-terminal" evidence="7">
    <location>
        <begin position="285"/>
        <end position="402"/>
    </location>
</feature>
<evidence type="ECO:0000259" key="7">
    <source>
        <dbReference type="Pfam" id="PF02687"/>
    </source>
</evidence>
<dbReference type="Proteomes" id="UP000199679">
    <property type="component" value="Chromosome I"/>
</dbReference>
<dbReference type="OrthoDB" id="1451596at2"/>
<keyword evidence="3 6" id="KW-0812">Transmembrane</keyword>
<dbReference type="InterPro" id="IPR050250">
    <property type="entry name" value="Macrolide_Exporter_MacB"/>
</dbReference>
<proteinExistence type="predicted"/>
<gene>
    <name evidence="9" type="ORF">SAMN05216490_1905</name>
</gene>
<name>A0A1H1VEN9_MUCMA</name>
<organism evidence="9 10">
    <name type="scientific">Mucilaginibacter mallensis</name>
    <dbReference type="NCBI Taxonomy" id="652787"/>
    <lineage>
        <taxon>Bacteria</taxon>
        <taxon>Pseudomonadati</taxon>
        <taxon>Bacteroidota</taxon>
        <taxon>Sphingobacteriia</taxon>
        <taxon>Sphingobacteriales</taxon>
        <taxon>Sphingobacteriaceae</taxon>
        <taxon>Mucilaginibacter</taxon>
    </lineage>
</organism>
<sequence length="788" mass="87646">MFKTYFKLAYRNIIKDKVYSIINITGLAIGLASSILILLWVQNELSYDKFHKNANQIYRITSEFSDSKSAANSAGMPGGLKAEIPAVKNMVRIQPSNTALLETGNKKFEEENVFYADASFMDVFSYPLVKGDRATALKQVDAILITQAMATKYFGNQDPIGKVIRKDNQENLIVTGVLANIPANSDLQFDFILPMTSLARTNNDLKNNVWDNFNFWDYIQLDESFNPSAPNLSGLEKQIDQIFQKHSPGTKALFQLQPLTKIHLAPERLGDLPGHGNAQYVNIFFIIAILILVVACINFMNLATARSARRAKEIGLRKVAGAVRGQLILQFLSESVFISFLSLLLAILIVNLFLPVFNELANRKLAIDLWDVKLWLSLFGIALLTGLISGSYPALFLSGFNPVKVLKGNVKSMGGNLLFRNTLVVVQFMVSIILLVGTVVIYNQLKFIRDRNPGFEKANLLYIPMAGDIWGKQQAFKNELSGNPLTSDFAITSDLPTNLGSWTLNVHWDGKDPSSQMSIPVMAVNEDFTRTFRMKLLTGRSFSREFKADSNNYLINEKMARVMGLNANTAVGKILTLWDNKGTIVGVVKDFNFKPVQQAIEPLVMPFNKMGGFVVVRTLPGKTNATIQALAKISQELNPAYPFKFDFLDQDLAKLYKGEQQMGNIFNLFAILGIFVSCLGLYGLSAFMAEQRTKEIGVRKVLGASVFNLVYLLSSGITRLILIAIFIAIPLSWYAVNSWLAGFAYHIHASWLIFFAASVSALGIAWLTVSYESIKAAIVNPIKSLRTE</sequence>
<keyword evidence="4 6" id="KW-1133">Transmembrane helix</keyword>
<feature type="transmembrane region" description="Helical" evidence="6">
    <location>
        <begin position="749"/>
        <end position="769"/>
    </location>
</feature>
<dbReference type="Pfam" id="PF02687">
    <property type="entry name" value="FtsX"/>
    <property type="match status" value="2"/>
</dbReference>
<comment type="subcellular location">
    <subcellularLocation>
        <location evidence="1">Cell membrane</location>
        <topology evidence="1">Multi-pass membrane protein</topology>
    </subcellularLocation>
</comment>
<dbReference type="GO" id="GO:0022857">
    <property type="term" value="F:transmembrane transporter activity"/>
    <property type="evidence" value="ECO:0007669"/>
    <property type="project" value="TreeGrafter"/>
</dbReference>
<feature type="transmembrane region" description="Helical" evidence="6">
    <location>
        <begin position="701"/>
        <end position="729"/>
    </location>
</feature>
<reference evidence="9 10" key="1">
    <citation type="submission" date="2016-10" db="EMBL/GenBank/DDBJ databases">
        <authorList>
            <person name="de Groot N.N."/>
        </authorList>
    </citation>
    <scope>NUCLEOTIDE SEQUENCE [LARGE SCALE GENOMIC DNA]</scope>
    <source>
        <strain evidence="9 10">MP1X4</strain>
    </source>
</reference>